<gene>
    <name evidence="2" type="ORF">ACFQ2I_14450</name>
</gene>
<dbReference type="EMBL" id="JBHTJZ010000022">
    <property type="protein sequence ID" value="MFD0960589.1"/>
    <property type="molecule type" value="Genomic_DNA"/>
</dbReference>
<organism evidence="2 3">
    <name type="scientific">Paenibacillus chungangensis</name>
    <dbReference type="NCBI Taxonomy" id="696535"/>
    <lineage>
        <taxon>Bacteria</taxon>
        <taxon>Bacillati</taxon>
        <taxon>Bacillota</taxon>
        <taxon>Bacilli</taxon>
        <taxon>Bacillales</taxon>
        <taxon>Paenibacillaceae</taxon>
        <taxon>Paenibacillus</taxon>
    </lineage>
</organism>
<feature type="domain" description="DUF6946" evidence="1">
    <location>
        <begin position="5"/>
        <end position="222"/>
    </location>
</feature>
<keyword evidence="3" id="KW-1185">Reference proteome</keyword>
<evidence type="ECO:0000313" key="3">
    <source>
        <dbReference type="Proteomes" id="UP001596989"/>
    </source>
</evidence>
<dbReference type="Pfam" id="PF22187">
    <property type="entry name" value="DUF6946"/>
    <property type="match status" value="1"/>
</dbReference>
<sequence length="231" mass="26309">MNYIPISNLEQWRSLLADPNKQWVYGYSAYELAHAWQGEMKFPASIEQLLLDSGISMMRELDPIAMFPEHQVHLDTRQAPSQNDLFVLARTSTDLMTIMVEGKVDEPFGPTVADWLKDASAGKLRRLQFLKEHLHLSSIDDERLGSIRYQLLHRTASALIEAKRYHARHAMMLVHSFSDSAAWLEDYDAFLALYDLQGGANAIAGPVRVKGIDLWLGWISDRQASDFEVFS</sequence>
<dbReference type="InterPro" id="IPR054024">
    <property type="entry name" value="DUF6946"/>
</dbReference>
<protein>
    <submittedName>
        <fullName evidence="2">DUF6946 family protein</fullName>
    </submittedName>
</protein>
<evidence type="ECO:0000313" key="2">
    <source>
        <dbReference type="EMBL" id="MFD0960589.1"/>
    </source>
</evidence>
<proteinExistence type="predicted"/>
<dbReference type="RefSeq" id="WP_377565171.1">
    <property type="nucleotide sequence ID" value="NZ_JBHTJZ010000022.1"/>
</dbReference>
<dbReference type="Proteomes" id="UP001596989">
    <property type="component" value="Unassembled WGS sequence"/>
</dbReference>
<accession>A0ABW3HT78</accession>
<comment type="caution">
    <text evidence="2">The sequence shown here is derived from an EMBL/GenBank/DDBJ whole genome shotgun (WGS) entry which is preliminary data.</text>
</comment>
<name>A0ABW3HT78_9BACL</name>
<evidence type="ECO:0000259" key="1">
    <source>
        <dbReference type="Pfam" id="PF22187"/>
    </source>
</evidence>
<reference evidence="3" key="1">
    <citation type="journal article" date="2019" name="Int. J. Syst. Evol. Microbiol.">
        <title>The Global Catalogue of Microorganisms (GCM) 10K type strain sequencing project: providing services to taxonomists for standard genome sequencing and annotation.</title>
        <authorList>
            <consortium name="The Broad Institute Genomics Platform"/>
            <consortium name="The Broad Institute Genome Sequencing Center for Infectious Disease"/>
            <person name="Wu L."/>
            <person name="Ma J."/>
        </authorList>
    </citation>
    <scope>NUCLEOTIDE SEQUENCE [LARGE SCALE GENOMIC DNA]</scope>
    <source>
        <strain evidence="3">CCUG 59129</strain>
    </source>
</reference>